<protein>
    <submittedName>
        <fullName evidence="2">Myosin phosphatase Rho-interacting protein</fullName>
    </submittedName>
</protein>
<dbReference type="GO" id="GO:0015629">
    <property type="term" value="C:actin cytoskeleton"/>
    <property type="evidence" value="ECO:0007669"/>
    <property type="project" value="TreeGrafter"/>
</dbReference>
<dbReference type="Proteomes" id="UP000314294">
    <property type="component" value="Unassembled WGS sequence"/>
</dbReference>
<organism evidence="2 3">
    <name type="scientific">Liparis tanakae</name>
    <name type="common">Tanaka's snailfish</name>
    <dbReference type="NCBI Taxonomy" id="230148"/>
    <lineage>
        <taxon>Eukaryota</taxon>
        <taxon>Metazoa</taxon>
        <taxon>Chordata</taxon>
        <taxon>Craniata</taxon>
        <taxon>Vertebrata</taxon>
        <taxon>Euteleostomi</taxon>
        <taxon>Actinopterygii</taxon>
        <taxon>Neopterygii</taxon>
        <taxon>Teleostei</taxon>
        <taxon>Neoteleostei</taxon>
        <taxon>Acanthomorphata</taxon>
        <taxon>Eupercaria</taxon>
        <taxon>Perciformes</taxon>
        <taxon>Cottioidei</taxon>
        <taxon>Cottales</taxon>
        <taxon>Liparidae</taxon>
        <taxon>Liparis</taxon>
    </lineage>
</organism>
<dbReference type="AlphaFoldDB" id="A0A4Z2IZI8"/>
<sequence length="227" mass="26109">MEREMMLADGAGAMREAYHKDLGKLEEKHRQLMGDLQQQHRAEVAALLQERDKLLQEEKAATMAAIVAMRRTHKQELEKSRQSQHRKESADITQLHIEYEKEIRSVQKELEALSAQHTQKCLENSRLSQELQAERQSAVQHTNEQDKVYAENKLKALYHRQDESHHDVSKLEDVKFATWSPSVDASGQTTLEDAVTRTSNAAFLKRTVKSTLTRQIRGVRSKVKSVQ</sequence>
<dbReference type="PANTHER" id="PTHR17271:SF9">
    <property type="entry name" value="MYOSIN PHOSPHATASE RHO-INTERACTING PROTEIN"/>
    <property type="match status" value="1"/>
</dbReference>
<feature type="coiled-coil region" evidence="1">
    <location>
        <begin position="96"/>
        <end position="144"/>
    </location>
</feature>
<evidence type="ECO:0000313" key="2">
    <source>
        <dbReference type="EMBL" id="TNN83445.1"/>
    </source>
</evidence>
<dbReference type="OrthoDB" id="9942268at2759"/>
<dbReference type="InterPro" id="IPR052223">
    <property type="entry name" value="Actin_Cytoskeleton_Reg"/>
</dbReference>
<comment type="caution">
    <text evidence="2">The sequence shown here is derived from an EMBL/GenBank/DDBJ whole genome shotgun (WGS) entry which is preliminary data.</text>
</comment>
<keyword evidence="3" id="KW-1185">Reference proteome</keyword>
<evidence type="ECO:0000256" key="1">
    <source>
        <dbReference type="SAM" id="Coils"/>
    </source>
</evidence>
<proteinExistence type="predicted"/>
<dbReference type="EMBL" id="SRLO01000033">
    <property type="protein sequence ID" value="TNN83445.1"/>
    <property type="molecule type" value="Genomic_DNA"/>
</dbReference>
<gene>
    <name evidence="2" type="primary">Mprip_1</name>
    <name evidence="2" type="ORF">EYF80_006426</name>
</gene>
<dbReference type="GO" id="GO:0051015">
    <property type="term" value="F:actin filament binding"/>
    <property type="evidence" value="ECO:0007669"/>
    <property type="project" value="TreeGrafter"/>
</dbReference>
<reference evidence="2 3" key="1">
    <citation type="submission" date="2019-03" db="EMBL/GenBank/DDBJ databases">
        <title>First draft genome of Liparis tanakae, snailfish: a comprehensive survey of snailfish specific genes.</title>
        <authorList>
            <person name="Kim W."/>
            <person name="Song I."/>
            <person name="Jeong J.-H."/>
            <person name="Kim D."/>
            <person name="Kim S."/>
            <person name="Ryu S."/>
            <person name="Song J.Y."/>
            <person name="Lee S.K."/>
        </authorList>
    </citation>
    <scope>NUCLEOTIDE SEQUENCE [LARGE SCALE GENOMIC DNA]</scope>
    <source>
        <tissue evidence="2">Muscle</tissue>
    </source>
</reference>
<keyword evidence="1" id="KW-0175">Coiled coil</keyword>
<accession>A0A4Z2IZI8</accession>
<dbReference type="PANTHER" id="PTHR17271">
    <property type="entry name" value="PLECKSTRIN HOMOLOGY PH DOMAIN-CONTAINING PROTEIN"/>
    <property type="match status" value="1"/>
</dbReference>
<evidence type="ECO:0000313" key="3">
    <source>
        <dbReference type="Proteomes" id="UP000314294"/>
    </source>
</evidence>
<name>A0A4Z2IZI8_9TELE</name>